<dbReference type="PANTHER" id="PTHR23092:SF15">
    <property type="entry name" value="INACTIVE NON-CANONICAL POLY(A) RNA POLYMERASE PROTEIN TRF4-2-RELATED"/>
    <property type="match status" value="1"/>
</dbReference>
<evidence type="ECO:0000259" key="3">
    <source>
        <dbReference type="Pfam" id="PF03828"/>
    </source>
</evidence>
<dbReference type="GO" id="GO:0031499">
    <property type="term" value="C:TRAMP complex"/>
    <property type="evidence" value="ECO:0007669"/>
    <property type="project" value="TreeGrafter"/>
</dbReference>
<dbReference type="GO" id="GO:0046872">
    <property type="term" value="F:metal ion binding"/>
    <property type="evidence" value="ECO:0007669"/>
    <property type="project" value="UniProtKB-KW"/>
</dbReference>
<keyword evidence="1" id="KW-0479">Metal-binding</keyword>
<dbReference type="OrthoDB" id="273917at2759"/>
<protein>
    <submittedName>
        <fullName evidence="4">Non-canonical poly(A) RNA polymerase PAPD7</fullName>
    </submittedName>
</protein>
<evidence type="ECO:0000256" key="1">
    <source>
        <dbReference type="ARBA" id="ARBA00022723"/>
    </source>
</evidence>
<dbReference type="GO" id="GO:1990817">
    <property type="term" value="F:poly(A) RNA polymerase activity"/>
    <property type="evidence" value="ECO:0007669"/>
    <property type="project" value="InterPro"/>
</dbReference>
<evidence type="ECO:0000313" key="5">
    <source>
        <dbReference type="Proteomes" id="UP000770661"/>
    </source>
</evidence>
<dbReference type="SUPFAM" id="SSF81631">
    <property type="entry name" value="PAP/OAS1 substrate-binding domain"/>
    <property type="match status" value="1"/>
</dbReference>
<comment type="caution">
    <text evidence="4">The sequence shown here is derived from an EMBL/GenBank/DDBJ whole genome shotgun (WGS) entry which is preliminary data.</text>
</comment>
<dbReference type="InterPro" id="IPR002058">
    <property type="entry name" value="PAP_assoc"/>
</dbReference>
<dbReference type="AlphaFoldDB" id="A0A8J4XTM1"/>
<accession>A0A8J4XTM1</accession>
<dbReference type="Proteomes" id="UP000770661">
    <property type="component" value="Unassembled WGS sequence"/>
</dbReference>
<keyword evidence="2" id="KW-0460">Magnesium</keyword>
<gene>
    <name evidence="4" type="primary">PAPD7</name>
    <name evidence="4" type="ORF">GWK47_020625</name>
</gene>
<dbReference type="GO" id="GO:0005730">
    <property type="term" value="C:nucleolus"/>
    <property type="evidence" value="ECO:0007669"/>
    <property type="project" value="TreeGrafter"/>
</dbReference>
<feature type="domain" description="PAP-associated" evidence="3">
    <location>
        <begin position="60"/>
        <end position="116"/>
    </location>
</feature>
<dbReference type="InterPro" id="IPR045862">
    <property type="entry name" value="Trf4-like"/>
</dbReference>
<dbReference type="PANTHER" id="PTHR23092">
    <property type="entry name" value="POLY(A) RNA POLYMERASE"/>
    <property type="match status" value="1"/>
</dbReference>
<dbReference type="GO" id="GO:0043634">
    <property type="term" value="P:polyadenylation-dependent ncRNA catabolic process"/>
    <property type="evidence" value="ECO:0007669"/>
    <property type="project" value="TreeGrafter"/>
</dbReference>
<keyword evidence="5" id="KW-1185">Reference proteome</keyword>
<proteinExistence type="predicted"/>
<dbReference type="GO" id="GO:0031123">
    <property type="term" value="P:RNA 3'-end processing"/>
    <property type="evidence" value="ECO:0007669"/>
    <property type="project" value="TreeGrafter"/>
</dbReference>
<dbReference type="GO" id="GO:0003729">
    <property type="term" value="F:mRNA binding"/>
    <property type="evidence" value="ECO:0007669"/>
    <property type="project" value="TreeGrafter"/>
</dbReference>
<dbReference type="EMBL" id="JACEEZ010023305">
    <property type="protein sequence ID" value="KAG0711434.1"/>
    <property type="molecule type" value="Genomic_DNA"/>
</dbReference>
<dbReference type="Gene3D" id="1.10.1410.10">
    <property type="match status" value="1"/>
</dbReference>
<dbReference type="Pfam" id="PF03828">
    <property type="entry name" value="PAP_assoc"/>
    <property type="match status" value="1"/>
</dbReference>
<name>A0A8J4XTM1_CHIOP</name>
<sequence length="176" mass="19373">MRQYKSLTPLALLVKYYLRRLGLADVFTSGCPCTPPPSWPPASCSCRCLRKTWKTWAGLIVVRFLYFYGYEFLYTPRGISVLEGRCFLRKDDVPTVMPGGHGRSPLCIQDPLTPGNDVGRASFGIWNVQKALRHVFLVLEPAVNARGPYVRRAVFPAGPAIGGAQPPTAGHAGHEA</sequence>
<evidence type="ECO:0000256" key="2">
    <source>
        <dbReference type="ARBA" id="ARBA00022842"/>
    </source>
</evidence>
<reference evidence="4" key="1">
    <citation type="submission" date="2020-07" db="EMBL/GenBank/DDBJ databases">
        <title>The High-quality genome of the commercially important snow crab, Chionoecetes opilio.</title>
        <authorList>
            <person name="Jeong J.-H."/>
            <person name="Ryu S."/>
        </authorList>
    </citation>
    <scope>NUCLEOTIDE SEQUENCE</scope>
    <source>
        <strain evidence="4">MADBK_172401_WGS</strain>
        <tissue evidence="4">Digestive gland</tissue>
    </source>
</reference>
<organism evidence="4 5">
    <name type="scientific">Chionoecetes opilio</name>
    <name type="common">Atlantic snow crab</name>
    <name type="synonym">Cancer opilio</name>
    <dbReference type="NCBI Taxonomy" id="41210"/>
    <lineage>
        <taxon>Eukaryota</taxon>
        <taxon>Metazoa</taxon>
        <taxon>Ecdysozoa</taxon>
        <taxon>Arthropoda</taxon>
        <taxon>Crustacea</taxon>
        <taxon>Multicrustacea</taxon>
        <taxon>Malacostraca</taxon>
        <taxon>Eumalacostraca</taxon>
        <taxon>Eucarida</taxon>
        <taxon>Decapoda</taxon>
        <taxon>Pleocyemata</taxon>
        <taxon>Brachyura</taxon>
        <taxon>Eubrachyura</taxon>
        <taxon>Majoidea</taxon>
        <taxon>Majidae</taxon>
        <taxon>Chionoecetes</taxon>
    </lineage>
</organism>
<evidence type="ECO:0000313" key="4">
    <source>
        <dbReference type="EMBL" id="KAG0711434.1"/>
    </source>
</evidence>